<protein>
    <submittedName>
        <fullName evidence="1">Uncharacterized protein</fullName>
    </submittedName>
</protein>
<sequence length="230" mass="26898">MNAVRDAAKEIAKLYNESKTYPEQAFCLKFDFLELEIRAPNTFPPLIANAIYKLRKKKRSAQSFTEWQNILRSCPAIGLIYLHPDYRRKGFFKYLVSELLQLENVQFVCVNNVNSDVLTHYLQRNANWRYTFPMLDNSQLKRLTSYCQQKPAAKQSVLDVFNDYIDTHGIYTDSAAYEKQMFISMLKDETTDSNNTHSTNQYENNDSGISNQKLHFLTVMNNYYTDADPF</sequence>
<dbReference type="Proteomes" id="UP000094802">
    <property type="component" value="Unassembled WGS sequence"/>
</dbReference>
<dbReference type="RefSeq" id="WP_019823934.1">
    <property type="nucleotide sequence ID" value="NZ_AJZD02000174.1"/>
</dbReference>
<dbReference type="EMBL" id="AJZD02000174">
    <property type="protein sequence ID" value="OEF93141.1"/>
    <property type="molecule type" value="Genomic_DNA"/>
</dbReference>
<accession>A0A1E5FRR1</accession>
<name>A0A1E5FRR1_VIBSP</name>
<evidence type="ECO:0000313" key="2">
    <source>
        <dbReference type="Proteomes" id="UP000094802"/>
    </source>
</evidence>
<dbReference type="AlphaFoldDB" id="A0A1E5FRR1"/>
<organism evidence="1 2">
    <name type="scientific">Vibrio splendidus 12E03</name>
    <dbReference type="NCBI Taxonomy" id="1191305"/>
    <lineage>
        <taxon>Bacteria</taxon>
        <taxon>Pseudomonadati</taxon>
        <taxon>Pseudomonadota</taxon>
        <taxon>Gammaproteobacteria</taxon>
        <taxon>Vibrionales</taxon>
        <taxon>Vibrionaceae</taxon>
        <taxon>Vibrio</taxon>
    </lineage>
</organism>
<dbReference type="OrthoDB" id="1895809at2"/>
<gene>
    <name evidence="1" type="ORF">A142_00730</name>
</gene>
<evidence type="ECO:0000313" key="1">
    <source>
        <dbReference type="EMBL" id="OEF93141.1"/>
    </source>
</evidence>
<comment type="caution">
    <text evidence="1">The sequence shown here is derived from an EMBL/GenBank/DDBJ whole genome shotgun (WGS) entry which is preliminary data.</text>
</comment>
<proteinExistence type="predicted"/>
<reference evidence="1 2" key="1">
    <citation type="journal article" date="2012" name="Science">
        <title>Ecological populations of bacteria act as socially cohesive units of antibiotic production and resistance.</title>
        <authorList>
            <person name="Cordero O.X."/>
            <person name="Wildschutte H."/>
            <person name="Kirkup B."/>
            <person name="Proehl S."/>
            <person name="Ngo L."/>
            <person name="Hussain F."/>
            <person name="Le Roux F."/>
            <person name="Mincer T."/>
            <person name="Polz M.F."/>
        </authorList>
    </citation>
    <scope>NUCLEOTIDE SEQUENCE [LARGE SCALE GENOMIC DNA]</scope>
    <source>
        <strain evidence="1 2">12E03</strain>
    </source>
</reference>